<evidence type="ECO:0000313" key="10">
    <source>
        <dbReference type="Proteomes" id="UP000176244"/>
    </source>
</evidence>
<organism evidence="9 10">
    <name type="scientific">Acetobacterium wieringae</name>
    <dbReference type="NCBI Taxonomy" id="52694"/>
    <lineage>
        <taxon>Bacteria</taxon>
        <taxon>Bacillati</taxon>
        <taxon>Bacillota</taxon>
        <taxon>Clostridia</taxon>
        <taxon>Eubacteriales</taxon>
        <taxon>Eubacteriaceae</taxon>
        <taxon>Acetobacterium</taxon>
    </lineage>
</organism>
<reference evidence="9 10" key="1">
    <citation type="submission" date="2015-09" db="EMBL/GenBank/DDBJ databases">
        <title>Genome sequence of Acetobacterium wieringae DSM 1911.</title>
        <authorList>
            <person name="Poehlein A."/>
            <person name="Bengelsdorf F.R."/>
            <person name="Schiel-Bengelsdorf B."/>
            <person name="Duerre P."/>
            <person name="Daniel R."/>
        </authorList>
    </citation>
    <scope>NUCLEOTIDE SEQUENCE [LARGE SCALE GENOMIC DNA]</scope>
    <source>
        <strain evidence="9 10">DSM 1911</strain>
    </source>
</reference>
<dbReference type="GO" id="GO:0005886">
    <property type="term" value="C:plasma membrane"/>
    <property type="evidence" value="ECO:0007669"/>
    <property type="project" value="UniProtKB-SubCell"/>
</dbReference>
<evidence type="ECO:0000256" key="1">
    <source>
        <dbReference type="ARBA" id="ARBA00004651"/>
    </source>
</evidence>
<keyword evidence="2" id="KW-1003">Cell membrane</keyword>
<dbReference type="EMBL" id="LKEU01000024">
    <property type="protein sequence ID" value="OFV71313.1"/>
    <property type="molecule type" value="Genomic_DNA"/>
</dbReference>
<comment type="subcellular location">
    <subcellularLocation>
        <location evidence="1">Cell membrane</location>
        <topology evidence="1">Multi-pass membrane protein</topology>
    </subcellularLocation>
</comment>
<dbReference type="OrthoDB" id="9813917at2"/>
<dbReference type="STRING" id="52694.ACWI_12270"/>
<evidence type="ECO:0000313" key="9">
    <source>
        <dbReference type="EMBL" id="OFV71313.1"/>
    </source>
</evidence>
<dbReference type="GO" id="GO:0022857">
    <property type="term" value="F:transmembrane transporter activity"/>
    <property type="evidence" value="ECO:0007669"/>
    <property type="project" value="InterPro"/>
</dbReference>
<dbReference type="PANTHER" id="PTHR34390:SF2">
    <property type="entry name" value="SUCCINATE TRANSPORTER SUBUNIT YJJP-RELATED"/>
    <property type="match status" value="1"/>
</dbReference>
<evidence type="ECO:0000259" key="8">
    <source>
        <dbReference type="Pfam" id="PF06738"/>
    </source>
</evidence>
<dbReference type="GO" id="GO:0015744">
    <property type="term" value="P:succinate transport"/>
    <property type="evidence" value="ECO:0007669"/>
    <property type="project" value="TreeGrafter"/>
</dbReference>
<feature type="domain" description="Threonine/serine exporter-like N-terminal" evidence="8">
    <location>
        <begin position="9"/>
        <end position="247"/>
    </location>
</feature>
<feature type="transmembrane region" description="Helical" evidence="7">
    <location>
        <begin position="160"/>
        <end position="185"/>
    </location>
</feature>
<evidence type="ECO:0000256" key="3">
    <source>
        <dbReference type="ARBA" id="ARBA00022692"/>
    </source>
</evidence>
<accession>A0A1F2PJ01</accession>
<evidence type="ECO:0000256" key="5">
    <source>
        <dbReference type="ARBA" id="ARBA00023136"/>
    </source>
</evidence>
<feature type="transmembrane region" description="Helical" evidence="7">
    <location>
        <begin position="115"/>
        <end position="148"/>
    </location>
</feature>
<dbReference type="InterPro" id="IPR050539">
    <property type="entry name" value="ThrE_Dicarb/AminoAcid_Exp"/>
</dbReference>
<feature type="transmembrane region" description="Helical" evidence="7">
    <location>
        <begin position="230"/>
        <end position="252"/>
    </location>
</feature>
<feature type="transmembrane region" description="Helical" evidence="7">
    <location>
        <begin position="191"/>
        <end position="209"/>
    </location>
</feature>
<evidence type="ECO:0000256" key="2">
    <source>
        <dbReference type="ARBA" id="ARBA00022475"/>
    </source>
</evidence>
<comment type="similarity">
    <text evidence="6">Belongs to the ThrE exporter (TC 2.A.79) family.</text>
</comment>
<dbReference type="Proteomes" id="UP000176244">
    <property type="component" value="Unassembled WGS sequence"/>
</dbReference>
<evidence type="ECO:0000256" key="4">
    <source>
        <dbReference type="ARBA" id="ARBA00022989"/>
    </source>
</evidence>
<comment type="caution">
    <text evidence="9">The sequence shown here is derived from an EMBL/GenBank/DDBJ whole genome shotgun (WGS) entry which is preliminary data.</text>
</comment>
<dbReference type="PANTHER" id="PTHR34390">
    <property type="entry name" value="UPF0442 PROTEIN YJJB-RELATED"/>
    <property type="match status" value="1"/>
</dbReference>
<evidence type="ECO:0000256" key="7">
    <source>
        <dbReference type="SAM" id="Phobius"/>
    </source>
</evidence>
<dbReference type="AlphaFoldDB" id="A0A1F2PJ01"/>
<protein>
    <submittedName>
        <fullName evidence="9">Inner membrane protein YjjP</fullName>
    </submittedName>
</protein>
<keyword evidence="3 7" id="KW-0812">Transmembrane</keyword>
<sequence>MTITQLSHVAMEMGVILLSNGAETYRVEESMHRISIALGAKEAEIFVVPTTIILSVTLEGEVPLTRTQRIHSRKIDLTKVSEINHLSRQICYEPTNYKDLIAEIRRIDTIPSYPYYLHVLAFAFISQMFTLFFGGSLVDSGIGFLIGIGIKLQMDIMGRFEANVFFTNIVGGLIASTVAVTATGLGLTTNMNTIIIGSIMTLVPGLAITNSIRDIIAGDYLSGLTKGIEALLIGAAIAAGVAVPLSLLRPFWGG</sequence>
<dbReference type="RefSeq" id="WP_070370556.1">
    <property type="nucleotide sequence ID" value="NZ_LKEU01000024.1"/>
</dbReference>
<keyword evidence="5 7" id="KW-0472">Membrane</keyword>
<proteinExistence type="inferred from homology"/>
<dbReference type="Pfam" id="PF06738">
    <property type="entry name" value="ThrE"/>
    <property type="match status" value="1"/>
</dbReference>
<evidence type="ECO:0000256" key="6">
    <source>
        <dbReference type="ARBA" id="ARBA00034125"/>
    </source>
</evidence>
<gene>
    <name evidence="9" type="primary">yjjP</name>
    <name evidence="9" type="ORF">ACWI_12270</name>
</gene>
<keyword evidence="4 7" id="KW-1133">Transmembrane helix</keyword>
<dbReference type="InterPro" id="IPR010619">
    <property type="entry name" value="ThrE-like_N"/>
</dbReference>
<name>A0A1F2PJ01_9FIRM</name>